<evidence type="ECO:0000256" key="1">
    <source>
        <dbReference type="SAM" id="MobiDB-lite"/>
    </source>
</evidence>
<sequence length="318" mass="32027">MDVDVAEPIPEVTTSTPGRVEQIRSRLTPSRIIAGISTTVAVVAVAALIAVVTERPETQPVEDTGRAVASPTASPAPAAVPTPAPAQPVAAHSVSMVPEALLPASPSTPAPAPAAAAPTSGGLVDIFGARPRPVASSAPSAAPRPAPATTTPAPAWPALDLAQANSQWQSAVAAANAQPAVNAVVGTVTGTTGWVGSGAMNVLGELLVAWINQNGQIPGQNPAVPPADGLAALLLGPTAAAGAGLPAVNWSAVPPPQLPPVDWTKIPPPQLPPVDWTKIPPPQLPPIDWTKIPPPQLPHFDDPFARLPSITRAVGLPF</sequence>
<name>A0A0K0XEH6_MYCGD</name>
<accession>A0A0K0XEH6</accession>
<dbReference type="OrthoDB" id="4764494at2"/>
<dbReference type="EMBL" id="CP012150">
    <property type="protein sequence ID" value="AKS35762.1"/>
    <property type="molecule type" value="Genomic_DNA"/>
</dbReference>
<dbReference type="PATRIC" id="fig|134601.6.peg.6597"/>
<dbReference type="AlphaFoldDB" id="A0A0K0XEH6"/>
<feature type="region of interest" description="Disordered" evidence="1">
    <location>
        <begin position="57"/>
        <end position="86"/>
    </location>
</feature>
<protein>
    <submittedName>
        <fullName evidence="2">Uncharacterized protein</fullName>
    </submittedName>
</protein>
<feature type="compositionally biased region" description="Low complexity" evidence="1">
    <location>
        <begin position="67"/>
        <end position="77"/>
    </location>
</feature>
<reference evidence="2 3" key="1">
    <citation type="submission" date="2015-07" db="EMBL/GenBank/DDBJ databases">
        <title>Complete genome sequence of Mycobacterium goodii X7B, a facultative thermophilic biodesulfurizing bacterium.</title>
        <authorList>
            <person name="Yu B."/>
            <person name="Li F."/>
            <person name="Xu P."/>
        </authorList>
    </citation>
    <scope>NUCLEOTIDE SEQUENCE [LARGE SCALE GENOMIC DNA]</scope>
    <source>
        <strain evidence="2 3">X7B</strain>
    </source>
</reference>
<gene>
    <name evidence="2" type="ORF">AFA91_31895</name>
</gene>
<evidence type="ECO:0000313" key="2">
    <source>
        <dbReference type="EMBL" id="AKS35762.1"/>
    </source>
</evidence>
<dbReference type="KEGG" id="mgo:AFA91_31895"/>
<dbReference type="RefSeq" id="WP_049748207.1">
    <property type="nucleotide sequence ID" value="NZ_CP012150.1"/>
</dbReference>
<dbReference type="STRING" id="134601.AFA91_31895"/>
<organism evidence="2 3">
    <name type="scientific">Mycolicibacterium goodii</name>
    <name type="common">Mycobacterium goodii</name>
    <dbReference type="NCBI Taxonomy" id="134601"/>
    <lineage>
        <taxon>Bacteria</taxon>
        <taxon>Bacillati</taxon>
        <taxon>Actinomycetota</taxon>
        <taxon>Actinomycetes</taxon>
        <taxon>Mycobacteriales</taxon>
        <taxon>Mycobacteriaceae</taxon>
        <taxon>Mycolicibacterium</taxon>
    </lineage>
</organism>
<evidence type="ECO:0000313" key="3">
    <source>
        <dbReference type="Proteomes" id="UP000062255"/>
    </source>
</evidence>
<proteinExistence type="predicted"/>
<feature type="region of interest" description="Disordered" evidence="1">
    <location>
        <begin position="134"/>
        <end position="154"/>
    </location>
</feature>
<dbReference type="Proteomes" id="UP000062255">
    <property type="component" value="Chromosome"/>
</dbReference>